<dbReference type="Gene3D" id="1.10.630.10">
    <property type="entry name" value="Cytochrome P450"/>
    <property type="match status" value="1"/>
</dbReference>
<keyword evidence="2" id="KW-0479">Metal-binding</keyword>
<evidence type="ECO:0000256" key="2">
    <source>
        <dbReference type="RuleBase" id="RU000461"/>
    </source>
</evidence>
<dbReference type="PANTHER" id="PTHR46696">
    <property type="entry name" value="P450, PUTATIVE (EUROFUNG)-RELATED"/>
    <property type="match status" value="1"/>
</dbReference>
<reference evidence="3" key="1">
    <citation type="submission" date="2021-04" db="EMBL/GenBank/DDBJ databases">
        <title>Saccharothrix algeriensis WGS.</title>
        <authorList>
            <person name="Stuskova K."/>
            <person name="Hakalova E."/>
            <person name="Tebbal A.B."/>
            <person name="Eichmeier A."/>
        </authorList>
    </citation>
    <scope>NUCLEOTIDE SEQUENCE</scope>
    <source>
        <strain evidence="3">NRRL B-24137</strain>
    </source>
</reference>
<dbReference type="GO" id="GO:0016705">
    <property type="term" value="F:oxidoreductase activity, acting on paired donors, with incorporation or reduction of molecular oxygen"/>
    <property type="evidence" value="ECO:0007669"/>
    <property type="project" value="InterPro"/>
</dbReference>
<proteinExistence type="inferred from homology"/>
<evidence type="ECO:0000313" key="3">
    <source>
        <dbReference type="EMBL" id="QTR04458.1"/>
    </source>
</evidence>
<dbReference type="InterPro" id="IPR036396">
    <property type="entry name" value="Cyt_P450_sf"/>
</dbReference>
<protein>
    <submittedName>
        <fullName evidence="3">Cytochrome P450</fullName>
    </submittedName>
</protein>
<dbReference type="PROSITE" id="PS00086">
    <property type="entry name" value="CYTOCHROME_P450"/>
    <property type="match status" value="1"/>
</dbReference>
<dbReference type="Proteomes" id="UP000671828">
    <property type="component" value="Chromosome"/>
</dbReference>
<evidence type="ECO:0000256" key="1">
    <source>
        <dbReference type="ARBA" id="ARBA00010617"/>
    </source>
</evidence>
<keyword evidence="2" id="KW-0503">Monooxygenase</keyword>
<keyword evidence="2" id="KW-0560">Oxidoreductase</keyword>
<dbReference type="AlphaFoldDB" id="A0A8T8I1E6"/>
<keyword evidence="2" id="KW-0408">Iron</keyword>
<dbReference type="GO" id="GO:0004497">
    <property type="term" value="F:monooxygenase activity"/>
    <property type="evidence" value="ECO:0007669"/>
    <property type="project" value="UniProtKB-KW"/>
</dbReference>
<dbReference type="InterPro" id="IPR017972">
    <property type="entry name" value="Cyt_P450_CS"/>
</dbReference>
<gene>
    <name evidence="3" type="ORF">J7S33_06120</name>
</gene>
<dbReference type="Pfam" id="PF00067">
    <property type="entry name" value="p450"/>
    <property type="match status" value="1"/>
</dbReference>
<name>A0A8T8I1E6_9PSEU</name>
<dbReference type="InterPro" id="IPR002397">
    <property type="entry name" value="Cyt_P450_B"/>
</dbReference>
<dbReference type="PRINTS" id="PR00359">
    <property type="entry name" value="BP450"/>
</dbReference>
<sequence length="434" mass="46507">AAAARGQLLVEAQLLVGPGQRGRDRCAVTAATDRPRSAVRVLGELFRTEPRPDPHPLYQELHARGSSFRSPLGTVYVSGYAACRDALRQPGLHVEDRPLRRRARSVGDGELSPFYDSILFLNGDAHRRVRSVVQSLFTPRALARLEDRLRSFARDLLRELAARPSGAFDAYEDFAWPVQLNSLAALLGVPRPAVAHVRGLMPDLVVLGTPRMWSDDAWRRRAAAASDRLVAFLESLAREADRCAPDGLVRVLVGEQRAGRLARHDLVATLSAVVVAGVETTVGLLANATAAILRQPAVAAAVAAGPLDDRAVDELVRIGTPIHLVDRWVRGGAEVAGAALPDGAHVVLLLGAANRDPAVFPEPDAIDLGRTGPALGFGGGVHYCLGAPLARLHVRIAVPELFAAFPGLRADGPPVLGPHLNPHGYWSVPVRFRP</sequence>
<dbReference type="GO" id="GO:0005506">
    <property type="term" value="F:iron ion binding"/>
    <property type="evidence" value="ECO:0007669"/>
    <property type="project" value="InterPro"/>
</dbReference>
<accession>A0A8T8I1E6</accession>
<keyword evidence="2" id="KW-0349">Heme</keyword>
<dbReference type="SUPFAM" id="SSF48264">
    <property type="entry name" value="Cytochrome P450"/>
    <property type="match status" value="1"/>
</dbReference>
<dbReference type="GO" id="GO:0020037">
    <property type="term" value="F:heme binding"/>
    <property type="evidence" value="ECO:0007669"/>
    <property type="project" value="InterPro"/>
</dbReference>
<organism evidence="3 4">
    <name type="scientific">Saccharothrix algeriensis</name>
    <dbReference type="NCBI Taxonomy" id="173560"/>
    <lineage>
        <taxon>Bacteria</taxon>
        <taxon>Bacillati</taxon>
        <taxon>Actinomycetota</taxon>
        <taxon>Actinomycetes</taxon>
        <taxon>Pseudonocardiales</taxon>
        <taxon>Pseudonocardiaceae</taxon>
        <taxon>Saccharothrix</taxon>
    </lineage>
</organism>
<feature type="non-terminal residue" evidence="3">
    <location>
        <position position="1"/>
    </location>
</feature>
<dbReference type="InterPro" id="IPR001128">
    <property type="entry name" value="Cyt_P450"/>
</dbReference>
<evidence type="ECO:0000313" key="4">
    <source>
        <dbReference type="Proteomes" id="UP000671828"/>
    </source>
</evidence>
<dbReference type="EMBL" id="CP072788">
    <property type="protein sequence ID" value="QTR04458.1"/>
    <property type="molecule type" value="Genomic_DNA"/>
</dbReference>
<comment type="similarity">
    <text evidence="1 2">Belongs to the cytochrome P450 family.</text>
</comment>
<dbReference type="PANTHER" id="PTHR46696:SF1">
    <property type="entry name" value="CYTOCHROME P450 YJIB-RELATED"/>
    <property type="match status" value="1"/>
</dbReference>